<gene>
    <name evidence="1" type="ORF">HPC62_09505</name>
</gene>
<protein>
    <submittedName>
        <fullName evidence="1">Uncharacterized protein</fullName>
    </submittedName>
</protein>
<evidence type="ECO:0000313" key="1">
    <source>
        <dbReference type="EMBL" id="QKD82384.1"/>
    </source>
</evidence>
<dbReference type="AlphaFoldDB" id="A0A6M8B5Z4"/>
<name>A0A6M8B5Z4_9CYAN</name>
<accession>A0A6M8B5Z4</accession>
<dbReference type="KEGG" id="theu:HPC62_09505"/>
<organism evidence="1 2">
    <name type="scientific">Thermoleptolyngbya sichuanensis A183</name>
    <dbReference type="NCBI Taxonomy" id="2737172"/>
    <lineage>
        <taxon>Bacteria</taxon>
        <taxon>Bacillati</taxon>
        <taxon>Cyanobacteriota</taxon>
        <taxon>Cyanophyceae</taxon>
        <taxon>Oculatellales</taxon>
        <taxon>Oculatellaceae</taxon>
        <taxon>Thermoleptolyngbya</taxon>
        <taxon>Thermoleptolyngbya sichuanensis</taxon>
    </lineage>
</organism>
<dbReference type="EMBL" id="CP053661">
    <property type="protein sequence ID" value="QKD82384.1"/>
    <property type="molecule type" value="Genomic_DNA"/>
</dbReference>
<sequence length="99" mass="11155">MKSTLGELEITSKQAEKLKVLPHRQISPHLENCCLPLSATVSYEQAERDLAYLTGIRVPAKTQQRIVHRQTFDLPEVEQPIEELSVDGGKVRVRTPLGH</sequence>
<proteinExistence type="predicted"/>
<keyword evidence="2" id="KW-1185">Reference proteome</keyword>
<dbReference type="RefSeq" id="WP_172355139.1">
    <property type="nucleotide sequence ID" value="NZ_CP053661.1"/>
</dbReference>
<evidence type="ECO:0000313" key="2">
    <source>
        <dbReference type="Proteomes" id="UP000505210"/>
    </source>
</evidence>
<reference evidence="1 2" key="1">
    <citation type="submission" date="2020-05" db="EMBL/GenBank/DDBJ databases">
        <title>Complete genome sequence of of a novel Thermoleptolyngbya strain isolated from hot springs of Ganzi, Sichuan China.</title>
        <authorList>
            <person name="Tang J."/>
            <person name="Daroch M."/>
            <person name="Li L."/>
            <person name="Waleron K."/>
            <person name="Waleron M."/>
            <person name="Waleron M."/>
        </authorList>
    </citation>
    <scope>NUCLEOTIDE SEQUENCE [LARGE SCALE GENOMIC DNA]</scope>
    <source>
        <strain evidence="1 2">PKUAC-SCTA183</strain>
    </source>
</reference>
<dbReference type="Proteomes" id="UP000505210">
    <property type="component" value="Chromosome"/>
</dbReference>